<evidence type="ECO:0000313" key="2">
    <source>
        <dbReference type="Proteomes" id="UP000268230"/>
    </source>
</evidence>
<dbReference type="KEGG" id="pory:EJA05_15370"/>
<evidence type="ECO:0008006" key="3">
    <source>
        <dbReference type="Google" id="ProtNLM"/>
    </source>
</evidence>
<gene>
    <name evidence="1" type="ORF">EJA05_15370</name>
</gene>
<protein>
    <recommendedName>
        <fullName evidence="3">Transcription factor zinc-finger domain-containing protein</fullName>
    </recommendedName>
</protein>
<sequence>MLCPRCEQGDVVKARVIDVDTCLFVCQECEASWLLYDNIGVKAFVDVEAHMESLGLKPLWSELQIIPE</sequence>
<name>A0A3Q8U5G4_9PSED</name>
<proteinExistence type="predicted"/>
<dbReference type="EMBL" id="CP034338">
    <property type="protein sequence ID" value="AZL71472.1"/>
    <property type="molecule type" value="Genomic_DNA"/>
</dbReference>
<accession>A0A3Q8U5G4</accession>
<reference evidence="1 2" key="1">
    <citation type="submission" date="2018-12" db="EMBL/GenBank/DDBJ databases">
        <authorList>
            <person name="Li S."/>
            <person name="Yang R."/>
            <person name="Chen G."/>
            <person name="Zou L."/>
            <person name="Zhang C."/>
            <person name="Chen Y."/>
            <person name="Liu Z."/>
            <person name="Li Y."/>
            <person name="Yan Y."/>
            <person name="Huang M."/>
            <person name="Chen T."/>
        </authorList>
    </citation>
    <scope>NUCLEOTIDE SEQUENCE [LARGE SCALE GENOMIC DNA]</scope>
    <source>
        <strain evidence="1 2">1257</strain>
    </source>
</reference>
<organism evidence="1 2">
    <name type="scientific">Pseudomonas entomophila</name>
    <dbReference type="NCBI Taxonomy" id="312306"/>
    <lineage>
        <taxon>Bacteria</taxon>
        <taxon>Pseudomonadati</taxon>
        <taxon>Pseudomonadota</taxon>
        <taxon>Gammaproteobacteria</taxon>
        <taxon>Pseudomonadales</taxon>
        <taxon>Pseudomonadaceae</taxon>
        <taxon>Pseudomonas</taxon>
    </lineage>
</organism>
<dbReference type="OrthoDB" id="2476736at2"/>
<dbReference type="Proteomes" id="UP000268230">
    <property type="component" value="Chromosome"/>
</dbReference>
<evidence type="ECO:0000313" key="1">
    <source>
        <dbReference type="EMBL" id="AZL71472.1"/>
    </source>
</evidence>
<dbReference type="AlphaFoldDB" id="A0A3Q8U5G4"/>